<accession>A0A9D8KHN6</accession>
<keyword evidence="1" id="KW-0472">Membrane</keyword>
<keyword evidence="1" id="KW-0812">Transmembrane</keyword>
<reference evidence="2" key="2">
    <citation type="submission" date="2021-01" db="EMBL/GenBank/DDBJ databases">
        <authorList>
            <person name="Hahn C.R."/>
            <person name="Youssef N.H."/>
            <person name="Elshahed M."/>
        </authorList>
    </citation>
    <scope>NUCLEOTIDE SEQUENCE</scope>
    <source>
        <strain evidence="2">Zod_Metabat.24</strain>
    </source>
</reference>
<name>A0A9D8KHN6_9DELT</name>
<dbReference type="AlphaFoldDB" id="A0A9D8KHN6"/>
<evidence type="ECO:0000313" key="2">
    <source>
        <dbReference type="EMBL" id="MBN1574272.1"/>
    </source>
</evidence>
<sequence length="73" mass="7917">MKDKIGKSIDAAGNYGNGYKRNCFNRSCGLILIIFAASLIFFSGAAIAQEDETGARPRSIEECKRMALEESPA</sequence>
<proteinExistence type="predicted"/>
<dbReference type="EMBL" id="JAFGIX010000070">
    <property type="protein sequence ID" value="MBN1574272.1"/>
    <property type="molecule type" value="Genomic_DNA"/>
</dbReference>
<dbReference type="Proteomes" id="UP000809273">
    <property type="component" value="Unassembled WGS sequence"/>
</dbReference>
<feature type="non-terminal residue" evidence="2">
    <location>
        <position position="73"/>
    </location>
</feature>
<protein>
    <submittedName>
        <fullName evidence="2">Uncharacterized protein</fullName>
    </submittedName>
</protein>
<evidence type="ECO:0000313" key="3">
    <source>
        <dbReference type="Proteomes" id="UP000809273"/>
    </source>
</evidence>
<comment type="caution">
    <text evidence="2">The sequence shown here is derived from an EMBL/GenBank/DDBJ whole genome shotgun (WGS) entry which is preliminary data.</text>
</comment>
<organism evidence="2 3">
    <name type="scientific">Candidatus Zymogenus saltonus</name>
    <dbReference type="NCBI Taxonomy" id="2844893"/>
    <lineage>
        <taxon>Bacteria</taxon>
        <taxon>Deltaproteobacteria</taxon>
        <taxon>Candidatus Zymogenia</taxon>
        <taxon>Candidatus Zymogeniales</taxon>
        <taxon>Candidatus Zymogenaceae</taxon>
        <taxon>Candidatus Zymogenus</taxon>
    </lineage>
</organism>
<keyword evidence="1" id="KW-1133">Transmembrane helix</keyword>
<feature type="transmembrane region" description="Helical" evidence="1">
    <location>
        <begin position="28"/>
        <end position="48"/>
    </location>
</feature>
<evidence type="ECO:0000256" key="1">
    <source>
        <dbReference type="SAM" id="Phobius"/>
    </source>
</evidence>
<gene>
    <name evidence="2" type="ORF">JW984_13825</name>
</gene>
<reference evidence="2" key="1">
    <citation type="journal article" date="2021" name="Environ. Microbiol.">
        <title>Genomic characterization of three novel Desulfobacterota classes expand the metabolic and phylogenetic diversity of the phylum.</title>
        <authorList>
            <person name="Murphy C.L."/>
            <person name="Biggerstaff J."/>
            <person name="Eichhorn A."/>
            <person name="Ewing E."/>
            <person name="Shahan R."/>
            <person name="Soriano D."/>
            <person name="Stewart S."/>
            <person name="VanMol K."/>
            <person name="Walker R."/>
            <person name="Walters P."/>
            <person name="Elshahed M.S."/>
            <person name="Youssef N.H."/>
        </authorList>
    </citation>
    <scope>NUCLEOTIDE SEQUENCE</scope>
    <source>
        <strain evidence="2">Zod_Metabat.24</strain>
    </source>
</reference>